<evidence type="ECO:0000259" key="3">
    <source>
        <dbReference type="Pfam" id="PF08279"/>
    </source>
</evidence>
<feature type="binding site" evidence="1">
    <location>
        <position position="151"/>
    </location>
    <ligand>
        <name>Ni(2+)</name>
        <dbReference type="ChEBI" id="CHEBI:49786"/>
    </ligand>
</feature>
<evidence type="ECO:0008006" key="6">
    <source>
        <dbReference type="Google" id="ProtNLM"/>
    </source>
</evidence>
<dbReference type="PANTHER" id="PTHR40068">
    <property type="entry name" value="TRANSCRIPTION REPRESSOR NIAR-RELATED"/>
    <property type="match status" value="1"/>
</dbReference>
<protein>
    <recommendedName>
        <fullName evidence="6">Transcriptional regulator</fullName>
    </recommendedName>
</protein>
<sequence length="178" mass="19913">MTVAPKMPGDERRNLIRQWLMESSHPIKGSDLAGKTNVSRQVIVGDISLLKAMNEPIIATSQGYMYLKAEEKQAPHTHLIVSNHSPEDTMDELFTIVDHGVTVKNVIVEHPIYGDLTASLLLSTRKEVEEFLQKLETTNAALLSTLTEGIHLHTLEARSKDQIENACRELQQKGYLLS</sequence>
<dbReference type="PIRSF" id="PIRSF037847">
    <property type="entry name" value="NiaR"/>
    <property type="match status" value="1"/>
</dbReference>
<organism evidence="4 5">
    <name type="scientific">Fictibacillus solisalsi</name>
    <dbReference type="NCBI Taxonomy" id="459525"/>
    <lineage>
        <taxon>Bacteria</taxon>
        <taxon>Bacillati</taxon>
        <taxon>Bacillota</taxon>
        <taxon>Bacilli</taxon>
        <taxon>Bacillales</taxon>
        <taxon>Fictibacillaceae</taxon>
        <taxon>Fictibacillus</taxon>
    </lineage>
</organism>
<dbReference type="Gene3D" id="1.10.10.10">
    <property type="entry name" value="Winged helix-like DNA-binding domain superfamily/Winged helix DNA-binding domain"/>
    <property type="match status" value="1"/>
</dbReference>
<feature type="binding site" evidence="1">
    <location>
        <position position="84"/>
    </location>
    <ligand>
        <name>Ni(2+)</name>
        <dbReference type="ChEBI" id="CHEBI:49786"/>
    </ligand>
</feature>
<dbReference type="EMBL" id="FNHW01000001">
    <property type="protein sequence ID" value="SDM87112.1"/>
    <property type="molecule type" value="Genomic_DNA"/>
</dbReference>
<dbReference type="InterPro" id="IPR026043">
    <property type="entry name" value="NadR"/>
</dbReference>
<evidence type="ECO:0000313" key="4">
    <source>
        <dbReference type="EMBL" id="SDM87112.1"/>
    </source>
</evidence>
<feature type="domain" description="Helix-turn-helix type 11" evidence="3">
    <location>
        <begin position="12"/>
        <end position="64"/>
    </location>
</feature>
<accession>A0A1G9WRB2</accession>
<dbReference type="Proteomes" id="UP000199544">
    <property type="component" value="Unassembled WGS sequence"/>
</dbReference>
<keyword evidence="1" id="KW-0533">Nickel</keyword>
<dbReference type="STRING" id="459525.SAMN04488137_2339"/>
<dbReference type="InterPro" id="IPR036390">
    <property type="entry name" value="WH_DNA-bd_sf"/>
</dbReference>
<dbReference type="InterPro" id="IPR035922">
    <property type="entry name" value="3H_dom_sf"/>
</dbReference>
<dbReference type="SUPFAM" id="SSF75500">
    <property type="entry name" value="Putative transcriptional regulator TM1602, C-terminal domain"/>
    <property type="match status" value="1"/>
</dbReference>
<dbReference type="PANTHER" id="PTHR40068:SF1">
    <property type="entry name" value="TRANSCRIPTION REPRESSOR NIAR-RELATED"/>
    <property type="match status" value="1"/>
</dbReference>
<evidence type="ECO:0000259" key="2">
    <source>
        <dbReference type="Pfam" id="PF02829"/>
    </source>
</evidence>
<dbReference type="AlphaFoldDB" id="A0A1G9WRB2"/>
<feature type="domain" description="3H" evidence="2">
    <location>
        <begin position="80"/>
        <end position="176"/>
    </location>
</feature>
<dbReference type="Pfam" id="PF08279">
    <property type="entry name" value="HTH_11"/>
    <property type="match status" value="1"/>
</dbReference>
<dbReference type="SUPFAM" id="SSF46785">
    <property type="entry name" value="Winged helix' DNA-binding domain"/>
    <property type="match status" value="1"/>
</dbReference>
<feature type="binding site" evidence="1">
    <location>
        <position position="153"/>
    </location>
    <ligand>
        <name>Ni(2+)</name>
        <dbReference type="ChEBI" id="CHEBI:49786"/>
    </ligand>
</feature>
<dbReference type="Gene3D" id="3.30.1340.20">
    <property type="entry name" value="3H domain"/>
    <property type="match status" value="1"/>
</dbReference>
<keyword evidence="5" id="KW-1185">Reference proteome</keyword>
<dbReference type="InterPro" id="IPR036388">
    <property type="entry name" value="WH-like_DNA-bd_sf"/>
</dbReference>
<keyword evidence="1" id="KW-0479">Metal-binding</keyword>
<evidence type="ECO:0000256" key="1">
    <source>
        <dbReference type="PIRSR" id="PIRSR037847-1"/>
    </source>
</evidence>
<dbReference type="Pfam" id="PF02829">
    <property type="entry name" value="3H"/>
    <property type="match status" value="1"/>
</dbReference>
<gene>
    <name evidence="4" type="ORF">SAMN04488137_2339</name>
</gene>
<dbReference type="GO" id="GO:0046872">
    <property type="term" value="F:metal ion binding"/>
    <property type="evidence" value="ECO:0007669"/>
    <property type="project" value="UniProtKB-KW"/>
</dbReference>
<proteinExistence type="predicted"/>
<feature type="binding site" evidence="1">
    <location>
        <position position="92"/>
    </location>
    <ligand>
        <name>Ni(2+)</name>
        <dbReference type="ChEBI" id="CHEBI:49786"/>
    </ligand>
</feature>
<dbReference type="InterPro" id="IPR013196">
    <property type="entry name" value="HTH_11"/>
</dbReference>
<evidence type="ECO:0000313" key="5">
    <source>
        <dbReference type="Proteomes" id="UP000199544"/>
    </source>
</evidence>
<name>A0A1G9WRB2_9BACL</name>
<reference evidence="5" key="1">
    <citation type="submission" date="2016-10" db="EMBL/GenBank/DDBJ databases">
        <authorList>
            <person name="Varghese N."/>
            <person name="Submissions S."/>
        </authorList>
    </citation>
    <scope>NUCLEOTIDE SEQUENCE [LARGE SCALE GENOMIC DNA]</scope>
    <source>
        <strain evidence="5">CGMCC 1.6854</strain>
    </source>
</reference>
<dbReference type="InterPro" id="IPR004173">
    <property type="entry name" value="3H_domain"/>
</dbReference>